<dbReference type="EMBL" id="PP551948">
    <property type="protein sequence ID" value="WYN05093.2"/>
    <property type="molecule type" value="Genomic_DNA"/>
</dbReference>
<gene>
    <name evidence="2" type="ORF">ISREJYDI_CDS0132</name>
</gene>
<reference evidence="2 3" key="1">
    <citation type="submission" date="2024-03" db="EMBL/GenBank/DDBJ databases">
        <title>Complete Genome Sequence of a Pseudomonas fluorescens Bacteriophage UNO-G1W1 isolated from freshwater ice in Nebraska.</title>
        <authorList>
            <person name="Neville A.J."/>
            <person name="Schulze T.T."/>
            <person name="Davis P.H."/>
        </authorList>
    </citation>
    <scope>NUCLEOTIDE SEQUENCE [LARGE SCALE GENOMIC DNA]</scope>
</reference>
<dbReference type="Proteomes" id="UP001447006">
    <property type="component" value="Segment"/>
</dbReference>
<evidence type="ECO:0000256" key="1">
    <source>
        <dbReference type="SAM" id="MobiDB-lite"/>
    </source>
</evidence>
<protein>
    <submittedName>
        <fullName evidence="2">Uncharacterized protein</fullName>
    </submittedName>
</protein>
<organism evidence="2 3">
    <name type="scientific">Pseudomonas phage UNO-G1W1</name>
    <dbReference type="NCBI Taxonomy" id="3136609"/>
    <lineage>
        <taxon>Viruses</taxon>
        <taxon>Duplodnaviria</taxon>
        <taxon>Heunggongvirae</taxon>
        <taxon>Uroviricota</taxon>
        <taxon>Caudoviricetes</taxon>
        <taxon>Vandenendeviridae</taxon>
        <taxon>Gorskivirinae</taxon>
        <taxon>Omahavirus</taxon>
        <taxon>Omahavirus UNOG1W1</taxon>
    </lineage>
</organism>
<feature type="region of interest" description="Disordered" evidence="1">
    <location>
        <begin position="156"/>
        <end position="190"/>
    </location>
</feature>
<feature type="compositionally biased region" description="Basic and acidic residues" evidence="1">
    <location>
        <begin position="156"/>
        <end position="167"/>
    </location>
</feature>
<feature type="compositionally biased region" description="Basic and acidic residues" evidence="1">
    <location>
        <begin position="177"/>
        <end position="190"/>
    </location>
</feature>
<sequence>MLSQTYLSTSFSILTPLPFHVKVLTDGKSVVLSGIINQQRGTLMTDFIDVASHSPILFVKEVCEAIANGYAVTNTIAGYPSFGPYVNTVRLFKAEKPSGVIISADHDGRVEHYDPMGFMLLVQNFVHAGYSFKLEGKHFFDEKGLKSVQMEIVKEAKAEPAKEEKPAQKKAPAKKALKAEPTKNELEGNE</sequence>
<evidence type="ECO:0000313" key="3">
    <source>
        <dbReference type="Proteomes" id="UP001447006"/>
    </source>
</evidence>
<name>A0AAX4MWG6_9CAUD</name>
<proteinExistence type="predicted"/>
<accession>A0AAX4MWG6</accession>
<keyword evidence="3" id="KW-1185">Reference proteome</keyword>
<evidence type="ECO:0000313" key="2">
    <source>
        <dbReference type="EMBL" id="WYN05093.2"/>
    </source>
</evidence>